<evidence type="ECO:0000313" key="2">
    <source>
        <dbReference type="EMBL" id="SMB89383.1"/>
    </source>
</evidence>
<evidence type="ECO:0000259" key="1">
    <source>
        <dbReference type="SMART" id="SM00909"/>
    </source>
</evidence>
<keyword evidence="3" id="KW-1185">Reference proteome</keyword>
<dbReference type="OrthoDB" id="9809406at2"/>
<dbReference type="Pfam" id="PF10646">
    <property type="entry name" value="Germane"/>
    <property type="match status" value="1"/>
</dbReference>
<proteinExistence type="predicted"/>
<dbReference type="InterPro" id="IPR019606">
    <property type="entry name" value="GerMN"/>
</dbReference>
<dbReference type="PROSITE" id="PS51257">
    <property type="entry name" value="PROKAR_LIPOPROTEIN"/>
    <property type="match status" value="1"/>
</dbReference>
<evidence type="ECO:0000313" key="3">
    <source>
        <dbReference type="Proteomes" id="UP000192731"/>
    </source>
</evidence>
<dbReference type="SMART" id="SM00909">
    <property type="entry name" value="Germane"/>
    <property type="match status" value="1"/>
</dbReference>
<reference evidence="2 3" key="1">
    <citation type="submission" date="2017-04" db="EMBL/GenBank/DDBJ databases">
        <authorList>
            <person name="Afonso C.L."/>
            <person name="Miller P.J."/>
            <person name="Scott M.A."/>
            <person name="Spackman E."/>
            <person name="Goraichik I."/>
            <person name="Dimitrov K.M."/>
            <person name="Suarez D.L."/>
            <person name="Swayne D.E."/>
        </authorList>
    </citation>
    <scope>NUCLEOTIDE SEQUENCE [LARGE SCALE GENOMIC DNA]</scope>
    <source>
        <strain evidence="2 3">DSM 11270</strain>
    </source>
</reference>
<protein>
    <submittedName>
        <fullName evidence="2">Sporulation and spore germination</fullName>
    </submittedName>
</protein>
<dbReference type="STRING" id="656914.SAMN00017405_0606"/>
<dbReference type="AlphaFoldDB" id="A0A1W1V7Z3"/>
<gene>
    <name evidence="2" type="ORF">SAMN00017405_0606</name>
</gene>
<dbReference type="Proteomes" id="UP000192731">
    <property type="component" value="Unassembled WGS sequence"/>
</dbReference>
<accession>A0A1W1V7Z3</accession>
<organism evidence="2 3">
    <name type="scientific">Desulfonispora thiosulfatigenes DSM 11270</name>
    <dbReference type="NCBI Taxonomy" id="656914"/>
    <lineage>
        <taxon>Bacteria</taxon>
        <taxon>Bacillati</taxon>
        <taxon>Bacillota</taxon>
        <taxon>Clostridia</taxon>
        <taxon>Eubacteriales</taxon>
        <taxon>Peptococcaceae</taxon>
        <taxon>Desulfonispora</taxon>
    </lineage>
</organism>
<sequence>MQKKILILIMLLAVTMFGVAGCGLLEKLTAIKDDFNDANGVNLEEKEKDTEMSELVVETPTLDDSVKTEEIGEIKKVLLYFSTPDGKNLVPVEKEISKVEGLGRQTVENLLEGPSLEEGLVSALPLGTNLLDINIKDDKLCIVDFSRDLIAGLSDGDGKETLAVYSIVNTLCQFDSVDRVEIRVEGKKINTLAGQIDLTEAVMANPSIVRK</sequence>
<dbReference type="RefSeq" id="WP_084052990.1">
    <property type="nucleotide sequence ID" value="NZ_FWWT01000016.1"/>
</dbReference>
<dbReference type="EMBL" id="FWWT01000016">
    <property type="protein sequence ID" value="SMB89383.1"/>
    <property type="molecule type" value="Genomic_DNA"/>
</dbReference>
<feature type="domain" description="GerMN" evidence="1">
    <location>
        <begin position="103"/>
        <end position="193"/>
    </location>
</feature>
<name>A0A1W1V7Z3_DESTI</name>